<sequence length="306" mass="34103">MAERDVVPRDPGAGAAMFADRSSARLDSVDDFSHSLEVCNSMEVLRYTQTTGDGHPSAAIISDNDNLADVSEALPVNALPGEELDSTTDTGSGSVYVTNYRIVILDRVKNAVASIPLLSVDSVEFWSAEQYGIQIICKYGRVYRLRCASEVQVELHRRLRKSTCSIPTNDVFAWQFAKAAKEKIPEWLKMDVDTGDCECSVADEFKRLKYNPDFWKVSDVNEDYSLCLTYPKSLIVPKDMTDEELIQVSKARNSGRFPTAVWCCAKNESVLLRSSQPCCGIFNYRFPVDEKLLECARKAVSAGKFS</sequence>
<dbReference type="WBParaSite" id="GPUH_0001350901-mRNA-1">
    <property type="protein sequence ID" value="GPUH_0001350901-mRNA-1"/>
    <property type="gene ID" value="GPUH_0001350901"/>
</dbReference>
<dbReference type="Pfam" id="PF06602">
    <property type="entry name" value="Myotub-related"/>
    <property type="match status" value="1"/>
</dbReference>
<dbReference type="InterPro" id="IPR011993">
    <property type="entry name" value="PH-like_dom_sf"/>
</dbReference>
<dbReference type="GO" id="GO:0005737">
    <property type="term" value="C:cytoplasm"/>
    <property type="evidence" value="ECO:0007669"/>
    <property type="project" value="TreeGrafter"/>
</dbReference>
<protein>
    <submittedName>
        <fullName evidence="5">Myotubularin phosphatase domain-containing protein</fullName>
    </submittedName>
</protein>
<dbReference type="Gene3D" id="2.30.29.30">
    <property type="entry name" value="Pleckstrin-homology domain (PH domain)/Phosphotyrosine-binding domain (PTB)"/>
    <property type="match status" value="1"/>
</dbReference>
<dbReference type="Proteomes" id="UP000271098">
    <property type="component" value="Unassembled WGS sequence"/>
</dbReference>
<gene>
    <name evidence="3" type="ORF">GPUH_LOCUS13494</name>
</gene>
<dbReference type="OrthoDB" id="271628at2759"/>
<dbReference type="InterPro" id="IPR029021">
    <property type="entry name" value="Prot-tyrosine_phosphatase-like"/>
</dbReference>
<dbReference type="GO" id="GO:0004438">
    <property type="term" value="F:phosphatidylinositol-3-phosphate phosphatase activity"/>
    <property type="evidence" value="ECO:0007669"/>
    <property type="project" value="TreeGrafter"/>
</dbReference>
<accession>A0A183DXQ3</accession>
<evidence type="ECO:0000313" key="4">
    <source>
        <dbReference type="Proteomes" id="UP000271098"/>
    </source>
</evidence>
<name>A0A183DXQ3_9BILA</name>
<evidence type="ECO:0000259" key="2">
    <source>
        <dbReference type="PROSITE" id="PS51339"/>
    </source>
</evidence>
<dbReference type="SUPFAM" id="SSF50729">
    <property type="entry name" value="PH domain-like"/>
    <property type="match status" value="1"/>
</dbReference>
<dbReference type="InterPro" id="IPR010569">
    <property type="entry name" value="Myotubularin-like_Pase_dom"/>
</dbReference>
<reference evidence="5" key="1">
    <citation type="submission" date="2016-06" db="UniProtKB">
        <authorList>
            <consortium name="WormBaseParasite"/>
        </authorList>
    </citation>
    <scope>IDENTIFICATION</scope>
</reference>
<proteinExistence type="inferred from homology"/>
<keyword evidence="4" id="KW-1185">Reference proteome</keyword>
<dbReference type="EMBL" id="UYRT01080273">
    <property type="protein sequence ID" value="VDN22404.1"/>
    <property type="molecule type" value="Genomic_DNA"/>
</dbReference>
<dbReference type="PANTHER" id="PTHR10807:SF129">
    <property type="entry name" value="MYOTUBULARIN-RELATED PROTEIN 3"/>
    <property type="match status" value="1"/>
</dbReference>
<evidence type="ECO:0000256" key="1">
    <source>
        <dbReference type="ARBA" id="ARBA00007471"/>
    </source>
</evidence>
<dbReference type="InterPro" id="IPR030564">
    <property type="entry name" value="Myotubularin"/>
</dbReference>
<comment type="similarity">
    <text evidence="1">Belongs to the protein-tyrosine phosphatase family. Non-receptor class myotubularin subfamily.</text>
</comment>
<dbReference type="GO" id="GO:0046856">
    <property type="term" value="P:phosphatidylinositol dephosphorylation"/>
    <property type="evidence" value="ECO:0007669"/>
    <property type="project" value="TreeGrafter"/>
</dbReference>
<evidence type="ECO:0000313" key="5">
    <source>
        <dbReference type="WBParaSite" id="GPUH_0001350901-mRNA-1"/>
    </source>
</evidence>
<reference evidence="3 4" key="2">
    <citation type="submission" date="2018-11" db="EMBL/GenBank/DDBJ databases">
        <authorList>
            <consortium name="Pathogen Informatics"/>
        </authorList>
    </citation>
    <scope>NUCLEOTIDE SEQUENCE [LARGE SCALE GENOMIC DNA]</scope>
</reference>
<organism evidence="5">
    <name type="scientific">Gongylonema pulchrum</name>
    <dbReference type="NCBI Taxonomy" id="637853"/>
    <lineage>
        <taxon>Eukaryota</taxon>
        <taxon>Metazoa</taxon>
        <taxon>Ecdysozoa</taxon>
        <taxon>Nematoda</taxon>
        <taxon>Chromadorea</taxon>
        <taxon>Rhabditida</taxon>
        <taxon>Spirurina</taxon>
        <taxon>Spiruromorpha</taxon>
        <taxon>Spiruroidea</taxon>
        <taxon>Gongylonematidae</taxon>
        <taxon>Gongylonema</taxon>
    </lineage>
</organism>
<feature type="domain" description="Myotubularin phosphatase" evidence="2">
    <location>
        <begin position="195"/>
        <end position="306"/>
    </location>
</feature>
<dbReference type="PROSITE" id="PS51339">
    <property type="entry name" value="PPASE_MYOTUBULARIN"/>
    <property type="match status" value="1"/>
</dbReference>
<dbReference type="AlphaFoldDB" id="A0A183DXQ3"/>
<dbReference type="PANTHER" id="PTHR10807">
    <property type="entry name" value="MYOTUBULARIN-RELATED"/>
    <property type="match status" value="1"/>
</dbReference>
<dbReference type="GO" id="GO:0106018">
    <property type="term" value="F:phosphatidylinositol-3,5-bisphosphate phosphatase activity"/>
    <property type="evidence" value="ECO:0007669"/>
    <property type="project" value="TreeGrafter"/>
</dbReference>
<dbReference type="SUPFAM" id="SSF52799">
    <property type="entry name" value="(Phosphotyrosine protein) phosphatases II"/>
    <property type="match status" value="1"/>
</dbReference>
<evidence type="ECO:0000313" key="3">
    <source>
        <dbReference type="EMBL" id="VDN22404.1"/>
    </source>
</evidence>